<evidence type="ECO:0000313" key="5">
    <source>
        <dbReference type="Proteomes" id="UP000824280"/>
    </source>
</evidence>
<dbReference type="Proteomes" id="UP000824280">
    <property type="component" value="Chromosome"/>
</dbReference>
<keyword evidence="5" id="KW-1185">Reference proteome</keyword>
<feature type="region of interest" description="Disordered" evidence="1">
    <location>
        <begin position="265"/>
        <end position="291"/>
    </location>
</feature>
<evidence type="ECO:0000259" key="3">
    <source>
        <dbReference type="Pfam" id="PF23666"/>
    </source>
</evidence>
<dbReference type="RefSeq" id="WP_221422720.1">
    <property type="nucleotide sequence ID" value="NZ_CP081297.1"/>
</dbReference>
<feature type="domain" description="Rcc01698-like C-terminal" evidence="3">
    <location>
        <begin position="478"/>
        <end position="572"/>
    </location>
</feature>
<dbReference type="Pfam" id="PF13550">
    <property type="entry name" value="Phage-tail_3"/>
    <property type="match status" value="1"/>
</dbReference>
<sequence length="725" mass="76959">MATLLLTAVGSAFGPIGGAIGALAGRTIDAHIFKPDAREGSRLKEVSISGSSYGTPLARHYGAMRVPGTIIWSTGFKETAASDGGGKGQPETTSYSYSVSFAVALSSRPIDRIGRIWADGNLLRGASGDLKSGGTLRIHRGLADQLADPLLDAELGAACPAHRGLAYAVFEDLDLTDFGNRIPALSFELFAGSGSELIKLMLAPHEISASESARFSELRGFSHEGGTLKSAVQLVGNLHPLSPRIQSGSVVIRSAADPATVPRMLPEPAAWDDGDFGTQSGHSQTRRDQRSRAFSGLRYYDTARDYQPGMQHADNSEADGVTFEFPGALAAADAKSLASRANDRLITRQDAMAYRLAELDPEITPGTLVQAPGIDGVWQVAGWEWRERGIELDLLRYRPESARYAAADPGTHWLPPDRLAAHSTLRVFELPWDGTGSPIERRAFAAIGAHSGRWPGARLYAEQAGTLQDTGVFASRRAIGGYLSQPLTSSPAIRLESGASVLVQLDDFAAQLIGSDANGLSAGTNRVLVGSEILQFTSAEPRGDGAWLLSGLLRGRGGTEASASRGHPSGTPATLLDQRVSVIGQDLHSQFGSEFAALGPADTEPATAILENGGASLQPPCPVHGRIEKKDGSIRISWTRRARGGWLWLDEVDQPLVEDAEQYEVAIGSFDAPSAHWTTSEPELLLNSADAEAIRLDHPGEAVLIRQIGTYARSPALSIADAFAL</sequence>
<evidence type="ECO:0000313" key="4">
    <source>
        <dbReference type="EMBL" id="QZD87181.1"/>
    </source>
</evidence>
<dbReference type="EMBL" id="CP081297">
    <property type="protein sequence ID" value="QZD87181.1"/>
    <property type="molecule type" value="Genomic_DNA"/>
</dbReference>
<protein>
    <submittedName>
        <fullName evidence="4">Phage tail protein</fullName>
    </submittedName>
</protein>
<dbReference type="Pfam" id="PF23666">
    <property type="entry name" value="Rcc01698_C"/>
    <property type="match status" value="1"/>
</dbReference>
<evidence type="ECO:0000259" key="2">
    <source>
        <dbReference type="Pfam" id="PF13550"/>
    </source>
</evidence>
<dbReference type="InterPro" id="IPR056490">
    <property type="entry name" value="Rcc01698_C"/>
</dbReference>
<accession>A0ABX8ZEN3</accession>
<dbReference type="InterPro" id="IPR032876">
    <property type="entry name" value="J_dom"/>
</dbReference>
<evidence type="ECO:0000256" key="1">
    <source>
        <dbReference type="SAM" id="MobiDB-lite"/>
    </source>
</evidence>
<reference evidence="4 5" key="1">
    <citation type="submission" date="2021-08" db="EMBL/GenBank/DDBJ databases">
        <title>Comparative Genomics Analysis of the Genus Qipengyuania Reveals Extensive Genetic Diversity and Metabolic Versatility, Including the Description of Fifteen Novel Species.</title>
        <authorList>
            <person name="Liu Y."/>
        </authorList>
    </citation>
    <scope>NUCLEOTIDE SEQUENCE [LARGE SCALE GENOMIC DNA]</scope>
    <source>
        <strain evidence="4 5">1XM2-8</strain>
    </source>
</reference>
<gene>
    <name evidence="4" type="ORF">K3166_00230</name>
</gene>
<feature type="domain" description="Tip attachment protein J" evidence="2">
    <location>
        <begin position="296"/>
        <end position="385"/>
    </location>
</feature>
<name>A0ABX8ZEN3_9SPHN</name>
<proteinExistence type="predicted"/>
<organism evidence="4 5">
    <name type="scientific">Qipengyuania psychrotolerans</name>
    <dbReference type="NCBI Taxonomy" id="2867238"/>
    <lineage>
        <taxon>Bacteria</taxon>
        <taxon>Pseudomonadati</taxon>
        <taxon>Pseudomonadota</taxon>
        <taxon>Alphaproteobacteria</taxon>
        <taxon>Sphingomonadales</taxon>
        <taxon>Erythrobacteraceae</taxon>
        <taxon>Qipengyuania</taxon>
    </lineage>
</organism>